<accession>A0A835FNS4</accession>
<organism evidence="2 3">
    <name type="scientific">Digitaria exilis</name>
    <dbReference type="NCBI Taxonomy" id="1010633"/>
    <lineage>
        <taxon>Eukaryota</taxon>
        <taxon>Viridiplantae</taxon>
        <taxon>Streptophyta</taxon>
        <taxon>Embryophyta</taxon>
        <taxon>Tracheophyta</taxon>
        <taxon>Spermatophyta</taxon>
        <taxon>Magnoliopsida</taxon>
        <taxon>Liliopsida</taxon>
        <taxon>Poales</taxon>
        <taxon>Poaceae</taxon>
        <taxon>PACMAD clade</taxon>
        <taxon>Panicoideae</taxon>
        <taxon>Panicodae</taxon>
        <taxon>Paniceae</taxon>
        <taxon>Anthephorinae</taxon>
        <taxon>Digitaria</taxon>
    </lineage>
</organism>
<keyword evidence="1" id="KW-0472">Membrane</keyword>
<dbReference type="Proteomes" id="UP000636709">
    <property type="component" value="Unassembled WGS sequence"/>
</dbReference>
<dbReference type="OrthoDB" id="1651023at2759"/>
<keyword evidence="3" id="KW-1185">Reference proteome</keyword>
<comment type="caution">
    <text evidence="2">The sequence shown here is derived from an EMBL/GenBank/DDBJ whole genome shotgun (WGS) entry which is preliminary data.</text>
</comment>
<reference evidence="2" key="1">
    <citation type="submission" date="2020-07" db="EMBL/GenBank/DDBJ databases">
        <title>Genome sequence and genetic diversity analysis of an under-domesticated orphan crop, white fonio (Digitaria exilis).</title>
        <authorList>
            <person name="Bennetzen J.L."/>
            <person name="Chen S."/>
            <person name="Ma X."/>
            <person name="Wang X."/>
            <person name="Yssel A.E.J."/>
            <person name="Chaluvadi S.R."/>
            <person name="Johnson M."/>
            <person name="Gangashetty P."/>
            <person name="Hamidou F."/>
            <person name="Sanogo M.D."/>
            <person name="Zwaenepoel A."/>
            <person name="Wallace J."/>
            <person name="Van De Peer Y."/>
            <person name="Van Deynze A."/>
        </authorList>
    </citation>
    <scope>NUCLEOTIDE SEQUENCE</scope>
    <source>
        <tissue evidence="2">Leaves</tissue>
    </source>
</reference>
<feature type="transmembrane region" description="Helical" evidence="1">
    <location>
        <begin position="20"/>
        <end position="39"/>
    </location>
</feature>
<keyword evidence="1" id="KW-0812">Transmembrane</keyword>
<evidence type="ECO:0000313" key="2">
    <source>
        <dbReference type="EMBL" id="KAF8769380.1"/>
    </source>
</evidence>
<dbReference type="AlphaFoldDB" id="A0A835FNS4"/>
<proteinExistence type="predicted"/>
<protein>
    <submittedName>
        <fullName evidence="2">Uncharacterized protein</fullName>
    </submittedName>
</protein>
<evidence type="ECO:0000256" key="1">
    <source>
        <dbReference type="SAM" id="Phobius"/>
    </source>
</evidence>
<dbReference type="EMBL" id="JACEFO010000448">
    <property type="protein sequence ID" value="KAF8769380.1"/>
    <property type="molecule type" value="Genomic_DNA"/>
</dbReference>
<sequence length="76" mass="7722">MAGGLITTNDNVHDYGEGMTFSVMVTCLMAASCGLILGYDSGISGVYSTLSGKMEIGAALRNGLDSMANPTAKLVG</sequence>
<gene>
    <name evidence="2" type="ORF">HU200_006615</name>
</gene>
<name>A0A835FNS4_9POAL</name>
<evidence type="ECO:0000313" key="3">
    <source>
        <dbReference type="Proteomes" id="UP000636709"/>
    </source>
</evidence>
<keyword evidence="1" id="KW-1133">Transmembrane helix</keyword>